<proteinExistence type="predicted"/>
<sequence>MRTTSMQSERGTGAQLRMTKTTTLPDLRCRPRAGGDPGRLVVLILGGFHGHAWEVKEKRTPSHSPQAAASVSGDGDAARRYASPPTN</sequence>
<feature type="compositionally biased region" description="Polar residues" evidence="1">
    <location>
        <begin position="1"/>
        <end position="10"/>
    </location>
</feature>
<feature type="region of interest" description="Disordered" evidence="1">
    <location>
        <begin position="1"/>
        <end position="36"/>
    </location>
</feature>
<dbReference type="EMBL" id="CM029038">
    <property type="protein sequence ID" value="KAG2647987.1"/>
    <property type="molecule type" value="Genomic_DNA"/>
</dbReference>
<evidence type="ECO:0000313" key="2">
    <source>
        <dbReference type="EMBL" id="KAG2647987.1"/>
    </source>
</evidence>
<name>A0A8T0WPC2_PANVG</name>
<reference evidence="2" key="1">
    <citation type="submission" date="2020-05" db="EMBL/GenBank/DDBJ databases">
        <title>WGS assembly of Panicum virgatum.</title>
        <authorList>
            <person name="Lovell J.T."/>
            <person name="Jenkins J."/>
            <person name="Shu S."/>
            <person name="Juenger T.E."/>
            <person name="Schmutz J."/>
        </authorList>
    </citation>
    <scope>NUCLEOTIDE SEQUENCE</scope>
    <source>
        <strain evidence="2">AP13</strain>
    </source>
</reference>
<organism evidence="2 3">
    <name type="scientific">Panicum virgatum</name>
    <name type="common">Blackwell switchgrass</name>
    <dbReference type="NCBI Taxonomy" id="38727"/>
    <lineage>
        <taxon>Eukaryota</taxon>
        <taxon>Viridiplantae</taxon>
        <taxon>Streptophyta</taxon>
        <taxon>Embryophyta</taxon>
        <taxon>Tracheophyta</taxon>
        <taxon>Spermatophyta</taxon>
        <taxon>Magnoliopsida</taxon>
        <taxon>Liliopsida</taxon>
        <taxon>Poales</taxon>
        <taxon>Poaceae</taxon>
        <taxon>PACMAD clade</taxon>
        <taxon>Panicoideae</taxon>
        <taxon>Panicodae</taxon>
        <taxon>Paniceae</taxon>
        <taxon>Panicinae</taxon>
        <taxon>Panicum</taxon>
        <taxon>Panicum sect. Hiantes</taxon>
    </lineage>
</organism>
<feature type="region of interest" description="Disordered" evidence="1">
    <location>
        <begin position="57"/>
        <end position="87"/>
    </location>
</feature>
<evidence type="ECO:0000313" key="3">
    <source>
        <dbReference type="Proteomes" id="UP000823388"/>
    </source>
</evidence>
<gene>
    <name evidence="2" type="ORF">PVAP13_1NG009673</name>
</gene>
<dbReference type="Proteomes" id="UP000823388">
    <property type="component" value="Chromosome 1N"/>
</dbReference>
<dbReference type="AlphaFoldDB" id="A0A8T0WPC2"/>
<keyword evidence="3" id="KW-1185">Reference proteome</keyword>
<protein>
    <submittedName>
        <fullName evidence="2">Uncharacterized protein</fullName>
    </submittedName>
</protein>
<evidence type="ECO:0000256" key="1">
    <source>
        <dbReference type="SAM" id="MobiDB-lite"/>
    </source>
</evidence>
<accession>A0A8T0WPC2</accession>
<comment type="caution">
    <text evidence="2">The sequence shown here is derived from an EMBL/GenBank/DDBJ whole genome shotgun (WGS) entry which is preliminary data.</text>
</comment>